<dbReference type="GO" id="GO:0016491">
    <property type="term" value="F:oxidoreductase activity"/>
    <property type="evidence" value="ECO:0007669"/>
    <property type="project" value="UniProtKB-KW"/>
</dbReference>
<dbReference type="PRINTS" id="PR00080">
    <property type="entry name" value="SDRFAMILY"/>
</dbReference>
<dbReference type="Pfam" id="PF13561">
    <property type="entry name" value="adh_short_C2"/>
    <property type="match status" value="1"/>
</dbReference>
<name>A0A6J6HJL7_9ZZZZ</name>
<sequence length="263" mass="27347">MGETGRGMLQGKVALVSGAGAGIGAATARRFAEEGAALWLNDLRADALARLIDELEGRGAEVGGTAGDMSDSAYVDTWVADVVERHGRIDVLYNNVGVSRSGLVGDLSDEDWRFQQAVTLDSVFFATRAVLPNMIAAGGGSIVSMSSGAGIGGNYNLGGYAAAKAGVINLMETVATEYGEFGVRANSVTPGPTDTAPLRAYLETRPGGIEAHVADLDLARLTDPEEVANTVLWLASDLSSSLTGICVRSNIRAASRRPNRNES</sequence>
<dbReference type="PANTHER" id="PTHR24321">
    <property type="entry name" value="DEHYDROGENASES, SHORT CHAIN"/>
    <property type="match status" value="1"/>
</dbReference>
<gene>
    <name evidence="3" type="ORF">UFOPK1835_01234</name>
</gene>
<dbReference type="FunFam" id="3.40.50.720:FF:000084">
    <property type="entry name" value="Short-chain dehydrogenase reductase"/>
    <property type="match status" value="1"/>
</dbReference>
<proteinExistence type="inferred from homology"/>
<reference evidence="3" key="1">
    <citation type="submission" date="2020-05" db="EMBL/GenBank/DDBJ databases">
        <authorList>
            <person name="Chiriac C."/>
            <person name="Salcher M."/>
            <person name="Ghai R."/>
            <person name="Kavagutti S V."/>
        </authorList>
    </citation>
    <scope>NUCLEOTIDE SEQUENCE</scope>
</reference>
<dbReference type="Gene3D" id="3.40.50.720">
    <property type="entry name" value="NAD(P)-binding Rossmann-like Domain"/>
    <property type="match status" value="1"/>
</dbReference>
<dbReference type="PRINTS" id="PR00081">
    <property type="entry name" value="GDHRDH"/>
</dbReference>
<dbReference type="AlphaFoldDB" id="A0A6J6HJL7"/>
<dbReference type="SUPFAM" id="SSF51735">
    <property type="entry name" value="NAD(P)-binding Rossmann-fold domains"/>
    <property type="match status" value="1"/>
</dbReference>
<protein>
    <submittedName>
        <fullName evidence="3">Unannotated protein</fullName>
    </submittedName>
</protein>
<comment type="similarity">
    <text evidence="1">Belongs to the short-chain dehydrogenases/reductases (SDR) family.</text>
</comment>
<dbReference type="EMBL" id="CAEZUP010000051">
    <property type="protein sequence ID" value="CAB4613330.1"/>
    <property type="molecule type" value="Genomic_DNA"/>
</dbReference>
<dbReference type="CDD" id="cd05233">
    <property type="entry name" value="SDR_c"/>
    <property type="match status" value="1"/>
</dbReference>
<organism evidence="3">
    <name type="scientific">freshwater metagenome</name>
    <dbReference type="NCBI Taxonomy" id="449393"/>
    <lineage>
        <taxon>unclassified sequences</taxon>
        <taxon>metagenomes</taxon>
        <taxon>ecological metagenomes</taxon>
    </lineage>
</organism>
<evidence type="ECO:0000256" key="2">
    <source>
        <dbReference type="ARBA" id="ARBA00023002"/>
    </source>
</evidence>
<dbReference type="PROSITE" id="PS00061">
    <property type="entry name" value="ADH_SHORT"/>
    <property type="match status" value="1"/>
</dbReference>
<dbReference type="InterPro" id="IPR036291">
    <property type="entry name" value="NAD(P)-bd_dom_sf"/>
</dbReference>
<dbReference type="PANTHER" id="PTHR24321:SF8">
    <property type="entry name" value="ESTRADIOL 17-BETA-DEHYDROGENASE 8-RELATED"/>
    <property type="match status" value="1"/>
</dbReference>
<evidence type="ECO:0000313" key="3">
    <source>
        <dbReference type="EMBL" id="CAB4613330.1"/>
    </source>
</evidence>
<accession>A0A6J6HJL7</accession>
<dbReference type="InterPro" id="IPR002347">
    <property type="entry name" value="SDR_fam"/>
</dbReference>
<dbReference type="InterPro" id="IPR020904">
    <property type="entry name" value="Sc_DH/Rdtase_CS"/>
</dbReference>
<keyword evidence="2" id="KW-0560">Oxidoreductase</keyword>
<evidence type="ECO:0000256" key="1">
    <source>
        <dbReference type="ARBA" id="ARBA00006484"/>
    </source>
</evidence>